<feature type="compositionally biased region" description="Basic and acidic residues" evidence="1">
    <location>
        <begin position="1"/>
        <end position="27"/>
    </location>
</feature>
<name>E2BR52_HARSA</name>
<evidence type="ECO:0000313" key="3">
    <source>
        <dbReference type="Proteomes" id="UP000008237"/>
    </source>
</evidence>
<feature type="compositionally biased region" description="Gly residues" evidence="1">
    <location>
        <begin position="63"/>
        <end position="80"/>
    </location>
</feature>
<sequence>MDTVEERRITPSTDDERSSKSTFERGPRKTGPAISRRRADLAGRRAFALRRSRSHFIKRNDNGGSGGGGGGGDGGDGSGGWRSRAGRGTTEKPKEKAAYKTRCESHLLFNRSIVVCVQLGLKPDPRPDSEQSGCVSVFDRGTAPLRV</sequence>
<feature type="compositionally biased region" description="Basic residues" evidence="1">
    <location>
        <begin position="47"/>
        <end position="57"/>
    </location>
</feature>
<dbReference type="EMBL" id="GL449898">
    <property type="protein sequence ID" value="EFN81858.1"/>
    <property type="molecule type" value="Genomic_DNA"/>
</dbReference>
<organism evidence="3">
    <name type="scientific">Harpegnathos saltator</name>
    <name type="common">Jerdon's jumping ant</name>
    <dbReference type="NCBI Taxonomy" id="610380"/>
    <lineage>
        <taxon>Eukaryota</taxon>
        <taxon>Metazoa</taxon>
        <taxon>Ecdysozoa</taxon>
        <taxon>Arthropoda</taxon>
        <taxon>Hexapoda</taxon>
        <taxon>Insecta</taxon>
        <taxon>Pterygota</taxon>
        <taxon>Neoptera</taxon>
        <taxon>Endopterygota</taxon>
        <taxon>Hymenoptera</taxon>
        <taxon>Apocrita</taxon>
        <taxon>Aculeata</taxon>
        <taxon>Formicoidea</taxon>
        <taxon>Formicidae</taxon>
        <taxon>Ponerinae</taxon>
        <taxon>Ponerini</taxon>
        <taxon>Harpegnathos</taxon>
    </lineage>
</organism>
<proteinExistence type="predicted"/>
<gene>
    <name evidence="2" type="ORF">EAI_12348</name>
</gene>
<keyword evidence="3" id="KW-1185">Reference proteome</keyword>
<accession>E2BR52</accession>
<evidence type="ECO:0000256" key="1">
    <source>
        <dbReference type="SAM" id="MobiDB-lite"/>
    </source>
</evidence>
<dbReference type="InParanoid" id="E2BR52"/>
<feature type="compositionally biased region" description="Basic and acidic residues" evidence="1">
    <location>
        <begin position="89"/>
        <end position="98"/>
    </location>
</feature>
<feature type="region of interest" description="Disordered" evidence="1">
    <location>
        <begin position="1"/>
        <end position="98"/>
    </location>
</feature>
<reference evidence="2 3" key="1">
    <citation type="journal article" date="2010" name="Science">
        <title>Genomic comparison of the ants Camponotus floridanus and Harpegnathos saltator.</title>
        <authorList>
            <person name="Bonasio R."/>
            <person name="Zhang G."/>
            <person name="Ye C."/>
            <person name="Mutti N.S."/>
            <person name="Fang X."/>
            <person name="Qin N."/>
            <person name="Donahue G."/>
            <person name="Yang P."/>
            <person name="Li Q."/>
            <person name="Li C."/>
            <person name="Zhang P."/>
            <person name="Huang Z."/>
            <person name="Berger S.L."/>
            <person name="Reinberg D."/>
            <person name="Wang J."/>
            <person name="Liebig J."/>
        </authorList>
    </citation>
    <scope>NUCLEOTIDE SEQUENCE [LARGE SCALE GENOMIC DNA]</scope>
    <source>
        <strain evidence="2 3">R22 G/1</strain>
    </source>
</reference>
<protein>
    <submittedName>
        <fullName evidence="2">Uncharacterized protein</fullName>
    </submittedName>
</protein>
<dbReference type="Proteomes" id="UP000008237">
    <property type="component" value="Unassembled WGS sequence"/>
</dbReference>
<evidence type="ECO:0000313" key="2">
    <source>
        <dbReference type="EMBL" id="EFN81858.1"/>
    </source>
</evidence>
<dbReference type="AlphaFoldDB" id="E2BR52"/>